<reference evidence="2 3" key="1">
    <citation type="submission" date="2021-08" db="EMBL/GenBank/DDBJ databases">
        <title>Devosia salina sp. nov., isolated from the South China Sea sediment.</title>
        <authorList>
            <person name="Zhou Z."/>
        </authorList>
    </citation>
    <scope>NUCLEOTIDE SEQUENCE [LARGE SCALE GENOMIC DNA]</scope>
    <source>
        <strain evidence="2 3">SCS-3</strain>
    </source>
</reference>
<evidence type="ECO:0000313" key="3">
    <source>
        <dbReference type="Proteomes" id="UP000825799"/>
    </source>
</evidence>
<dbReference type="InterPro" id="IPR038390">
    <property type="entry name" value="Metal_Tscrpt_repr_sf"/>
</dbReference>
<dbReference type="Gene3D" id="1.20.58.1000">
    <property type="entry name" value="Metal-sensitive repressor, helix protomer"/>
    <property type="match status" value="1"/>
</dbReference>
<dbReference type="EMBL" id="CP080590">
    <property type="protein sequence ID" value="QYO75562.1"/>
    <property type="molecule type" value="Genomic_DNA"/>
</dbReference>
<keyword evidence="3" id="KW-1185">Reference proteome</keyword>
<evidence type="ECO:0000313" key="2">
    <source>
        <dbReference type="EMBL" id="QYO75562.1"/>
    </source>
</evidence>
<gene>
    <name evidence="2" type="ORF">K1X15_13065</name>
</gene>
<dbReference type="CDD" id="cd10153">
    <property type="entry name" value="RcnR-FrmR-like_DUF156"/>
    <property type="match status" value="1"/>
</dbReference>
<dbReference type="Pfam" id="PF02583">
    <property type="entry name" value="Trns_repr_metal"/>
    <property type="match status" value="1"/>
</dbReference>
<dbReference type="RefSeq" id="WP_220304060.1">
    <property type="nucleotide sequence ID" value="NZ_CP080590.1"/>
</dbReference>
<proteinExistence type="inferred from homology"/>
<comment type="similarity">
    <text evidence="1">Belongs to the FrmR/RcnR family.</text>
</comment>
<dbReference type="PANTHER" id="PTHR33677:SF5">
    <property type="entry name" value="TRANSCRIPTIONAL REPRESSOR FRMR"/>
    <property type="match status" value="1"/>
</dbReference>
<name>A0ABX8WFR8_9HYPH</name>
<dbReference type="InterPro" id="IPR003735">
    <property type="entry name" value="Metal_Tscrpt_repr"/>
</dbReference>
<accession>A0ABX8WFR8</accession>
<organism evidence="2 3">
    <name type="scientific">Devosia salina</name>
    <dbReference type="NCBI Taxonomy" id="2860336"/>
    <lineage>
        <taxon>Bacteria</taxon>
        <taxon>Pseudomonadati</taxon>
        <taxon>Pseudomonadota</taxon>
        <taxon>Alphaproteobacteria</taxon>
        <taxon>Hyphomicrobiales</taxon>
        <taxon>Devosiaceae</taxon>
        <taxon>Devosia</taxon>
    </lineage>
</organism>
<protein>
    <submittedName>
        <fullName evidence="2">Metal/formaldehyde-sensitive transcriptional repressor</fullName>
    </submittedName>
</protein>
<dbReference type="PANTHER" id="PTHR33677">
    <property type="entry name" value="TRANSCRIPTIONAL REPRESSOR FRMR-RELATED"/>
    <property type="match status" value="1"/>
</dbReference>
<evidence type="ECO:0000256" key="1">
    <source>
        <dbReference type="ARBA" id="ARBA00005260"/>
    </source>
</evidence>
<dbReference type="Proteomes" id="UP000825799">
    <property type="component" value="Chromosome"/>
</dbReference>
<sequence length="92" mass="10145">MSHTITEKAKLLARVRRLKGQMEAIERSLEAEAGCAEVLQLVASVRGAINGLTVELIEDHIVHHVVDPNRDADGERAKGAADLIEIVRTYFK</sequence>